<proteinExistence type="predicted"/>
<dbReference type="AlphaFoldDB" id="A0A9X8R164"/>
<protein>
    <submittedName>
        <fullName evidence="1">Uncharacterized protein</fullName>
    </submittedName>
</protein>
<sequence length="50" mass="5760">MTNDMLEIQKTANSAVFPTFLPLPVMDVLRLTINVNRPNLKRDLSFKRSL</sequence>
<accession>A0A9X8R164</accession>
<reference evidence="1 2" key="1">
    <citation type="submission" date="2017-01" db="EMBL/GenBank/DDBJ databases">
        <authorList>
            <person name="Varghese N."/>
            <person name="Submissions S."/>
        </authorList>
    </citation>
    <scope>NUCLEOTIDE SEQUENCE [LARGE SCALE GENOMIC DNA]</scope>
    <source>
        <strain evidence="1 2">RUG2-6</strain>
    </source>
</reference>
<comment type="caution">
    <text evidence="1">The sequence shown here is derived from an EMBL/GenBank/DDBJ whole genome shotgun (WGS) entry which is preliminary data.</text>
</comment>
<dbReference type="Proteomes" id="UP000185829">
    <property type="component" value="Unassembled WGS sequence"/>
</dbReference>
<evidence type="ECO:0000313" key="2">
    <source>
        <dbReference type="Proteomes" id="UP000185829"/>
    </source>
</evidence>
<evidence type="ECO:0000313" key="1">
    <source>
        <dbReference type="EMBL" id="SIP99958.1"/>
    </source>
</evidence>
<organism evidence="1 2">
    <name type="scientific">Peribacillus simplex</name>
    <dbReference type="NCBI Taxonomy" id="1478"/>
    <lineage>
        <taxon>Bacteria</taxon>
        <taxon>Bacillati</taxon>
        <taxon>Bacillota</taxon>
        <taxon>Bacilli</taxon>
        <taxon>Bacillales</taxon>
        <taxon>Bacillaceae</taxon>
        <taxon>Peribacillus</taxon>
    </lineage>
</organism>
<name>A0A9X8R164_9BACI</name>
<gene>
    <name evidence="1" type="ORF">SAMN05878482_10140</name>
</gene>
<dbReference type="EMBL" id="FTMX01000001">
    <property type="protein sequence ID" value="SIP99958.1"/>
    <property type="molecule type" value="Genomic_DNA"/>
</dbReference>